<dbReference type="Pfam" id="PF11969">
    <property type="entry name" value="DcpS_C"/>
    <property type="match status" value="1"/>
</dbReference>
<dbReference type="PANTHER" id="PTHR12978">
    <property type="entry name" value="HISTIDINE TRIAD HIT PROTEIN MEMBER"/>
    <property type="match status" value="1"/>
</dbReference>
<dbReference type="Gene3D" id="3.30.428.10">
    <property type="entry name" value="HIT-like"/>
    <property type="match status" value="1"/>
</dbReference>
<gene>
    <name evidence="1" type="ORF">MCOM1403_LOCUS12092</name>
    <name evidence="2" type="ORF">MCOM1403_LOCUS12094</name>
</gene>
<dbReference type="EMBL" id="HBEQ01014998">
    <property type="protein sequence ID" value="CAD8526661.1"/>
    <property type="molecule type" value="Transcribed_RNA"/>
</dbReference>
<dbReference type="GO" id="GO:0000932">
    <property type="term" value="C:P-body"/>
    <property type="evidence" value="ECO:0007669"/>
    <property type="project" value="TreeGrafter"/>
</dbReference>
<reference evidence="1" key="1">
    <citation type="submission" date="2021-01" db="EMBL/GenBank/DDBJ databases">
        <authorList>
            <person name="Corre E."/>
            <person name="Pelletier E."/>
            <person name="Niang G."/>
            <person name="Scheremetjew M."/>
            <person name="Finn R."/>
            <person name="Kale V."/>
            <person name="Holt S."/>
            <person name="Cochrane G."/>
            <person name="Meng A."/>
            <person name="Brown T."/>
            <person name="Cohen L."/>
        </authorList>
    </citation>
    <scope>NUCLEOTIDE SEQUENCE</scope>
    <source>
        <strain evidence="1">CCMP1723</strain>
    </source>
</reference>
<dbReference type="InterPro" id="IPR036265">
    <property type="entry name" value="HIT-like_sf"/>
</dbReference>
<accession>A0A6U0RIS5</accession>
<protein>
    <recommendedName>
        <fullName evidence="3">Scavenger mRNA decapping enzyme</fullName>
    </recommendedName>
</protein>
<proteinExistence type="predicted"/>
<dbReference type="PANTHER" id="PTHR12978:SF0">
    <property type="entry name" value="M7GPPPX DIPHOSPHATASE"/>
    <property type="match status" value="1"/>
</dbReference>
<evidence type="ECO:0008006" key="3">
    <source>
        <dbReference type="Google" id="ProtNLM"/>
    </source>
</evidence>
<sequence>MASEDENALLPHKLSSLRGLKVDRVLNDGKESGVVALLGTFAGCSSQAVVKLSRPPIPVGDPDALSRAISLSERAPWSGMEYGYYHGALDPLFAPGLSVDVLYPGCLYDESEDAREKLLKKHINRNTAQAPVAFRETVEAYERAHMPYIRAIPEGAIGWVYKILALEKETERLLFNDPTEDAGFLLNTDPKWTTHPDHNTTPKAAWNGHASTRDLYCLGLCHRRDVKSLRDLRREHLPMLRAMAETGRRVIRETYGLEDHSVRVFVHYPPQFYHFHVHYTNVAVDIGVQTERAHLLDDVIDNIERDSEHYAKCAITGRMGENDELFRRYREWRANSDAGST</sequence>
<dbReference type="GO" id="GO:0000340">
    <property type="term" value="F:RNA 7-methylguanosine cap binding"/>
    <property type="evidence" value="ECO:0007669"/>
    <property type="project" value="TreeGrafter"/>
</dbReference>
<dbReference type="InterPro" id="IPR008594">
    <property type="entry name" value="DcpS/DCS2"/>
</dbReference>
<evidence type="ECO:0000313" key="2">
    <source>
        <dbReference type="EMBL" id="CAD8526661.1"/>
    </source>
</evidence>
<organism evidence="1">
    <name type="scientific">Micromonas pusilla</name>
    <name type="common">Picoplanktonic green alga</name>
    <name type="synonym">Chromulina pusilla</name>
    <dbReference type="NCBI Taxonomy" id="38833"/>
    <lineage>
        <taxon>Eukaryota</taxon>
        <taxon>Viridiplantae</taxon>
        <taxon>Chlorophyta</taxon>
        <taxon>Mamiellophyceae</taxon>
        <taxon>Mamiellales</taxon>
        <taxon>Mamiellaceae</taxon>
        <taxon>Micromonas</taxon>
    </lineage>
</organism>
<dbReference type="EMBL" id="HBEQ01014996">
    <property type="protein sequence ID" value="CAD8526658.1"/>
    <property type="molecule type" value="Transcribed_RNA"/>
</dbReference>
<dbReference type="GO" id="GO:0005634">
    <property type="term" value="C:nucleus"/>
    <property type="evidence" value="ECO:0007669"/>
    <property type="project" value="TreeGrafter"/>
</dbReference>
<evidence type="ECO:0000313" key="1">
    <source>
        <dbReference type="EMBL" id="CAD8526658.1"/>
    </source>
</evidence>
<name>A0A6U0RIS5_MICPS</name>
<dbReference type="GO" id="GO:0016787">
    <property type="term" value="F:hydrolase activity"/>
    <property type="evidence" value="ECO:0007669"/>
    <property type="project" value="InterPro"/>
</dbReference>
<dbReference type="SUPFAM" id="SSF54197">
    <property type="entry name" value="HIT-like"/>
    <property type="match status" value="1"/>
</dbReference>
<dbReference type="AlphaFoldDB" id="A0A6U0RIS5"/>
<dbReference type="GO" id="GO:0000290">
    <property type="term" value="P:deadenylation-dependent decapping of nuclear-transcribed mRNA"/>
    <property type="evidence" value="ECO:0007669"/>
    <property type="project" value="InterPro"/>
</dbReference>